<gene>
    <name evidence="2" type="ORF">rCG_53045</name>
</gene>
<dbReference type="Proteomes" id="UP000234681">
    <property type="component" value="Chromosome 11"/>
</dbReference>
<name>A6KPT6_RAT</name>
<accession>A6KPT6</accession>
<feature type="region of interest" description="Disordered" evidence="1">
    <location>
        <begin position="1"/>
        <end position="23"/>
    </location>
</feature>
<dbReference type="EMBL" id="CH474083">
    <property type="protein sequence ID" value="EDL76679.1"/>
    <property type="molecule type" value="Genomic_DNA"/>
</dbReference>
<evidence type="ECO:0000313" key="3">
    <source>
        <dbReference type="Proteomes" id="UP000234681"/>
    </source>
</evidence>
<sequence length="23" mass="2558">MRHNIIQARCGHPQGGMPKADHC</sequence>
<evidence type="ECO:0000313" key="2">
    <source>
        <dbReference type="EMBL" id="EDL76679.1"/>
    </source>
</evidence>
<evidence type="ECO:0000256" key="1">
    <source>
        <dbReference type="SAM" id="MobiDB-lite"/>
    </source>
</evidence>
<dbReference type="AlphaFoldDB" id="A6KPT6"/>
<protein>
    <submittedName>
        <fullName evidence="2">RCG53045</fullName>
    </submittedName>
</protein>
<proteinExistence type="predicted"/>
<organism evidence="2 3">
    <name type="scientific">Rattus norvegicus</name>
    <name type="common">Rat</name>
    <dbReference type="NCBI Taxonomy" id="10116"/>
    <lineage>
        <taxon>Eukaryota</taxon>
        <taxon>Metazoa</taxon>
        <taxon>Chordata</taxon>
        <taxon>Craniata</taxon>
        <taxon>Vertebrata</taxon>
        <taxon>Euteleostomi</taxon>
        <taxon>Mammalia</taxon>
        <taxon>Eutheria</taxon>
        <taxon>Euarchontoglires</taxon>
        <taxon>Glires</taxon>
        <taxon>Rodentia</taxon>
        <taxon>Myomorpha</taxon>
        <taxon>Muroidea</taxon>
        <taxon>Muridae</taxon>
        <taxon>Murinae</taxon>
        <taxon>Rattus</taxon>
    </lineage>
</organism>
<reference evidence="3" key="1">
    <citation type="submission" date="2005-09" db="EMBL/GenBank/DDBJ databases">
        <authorList>
            <person name="Mural R.J."/>
            <person name="Li P.W."/>
            <person name="Adams M.D."/>
            <person name="Amanatides P.G."/>
            <person name="Baden-Tillson H."/>
            <person name="Barnstead M."/>
            <person name="Chin S.H."/>
            <person name="Dew I."/>
            <person name="Evans C.A."/>
            <person name="Ferriera S."/>
            <person name="Flanigan M."/>
            <person name="Fosler C."/>
            <person name="Glodek A."/>
            <person name="Gu Z."/>
            <person name="Holt R.A."/>
            <person name="Jennings D."/>
            <person name="Kraft C.L."/>
            <person name="Lu F."/>
            <person name="Nguyen T."/>
            <person name="Nusskern D.R."/>
            <person name="Pfannkoch C.M."/>
            <person name="Sitter C."/>
            <person name="Sutton G.G."/>
            <person name="Venter J.C."/>
            <person name="Wang Z."/>
            <person name="Woodage T."/>
            <person name="Zheng X.H."/>
            <person name="Zhong F."/>
        </authorList>
    </citation>
    <scope>NUCLEOTIDE SEQUENCE [LARGE SCALE GENOMIC DNA]</scope>
    <source>
        <strain>BN</strain>
        <strain evidence="3">Sprague-Dawley</strain>
    </source>
</reference>